<dbReference type="Proteomes" id="UP000245910">
    <property type="component" value="Chromosome II"/>
</dbReference>
<name>A0A2L2T342_9HYPO</name>
<accession>A0A2L2T342</accession>
<organism evidence="1 2">
    <name type="scientific">Fusarium venenatum</name>
    <dbReference type="NCBI Taxonomy" id="56646"/>
    <lineage>
        <taxon>Eukaryota</taxon>
        <taxon>Fungi</taxon>
        <taxon>Dikarya</taxon>
        <taxon>Ascomycota</taxon>
        <taxon>Pezizomycotina</taxon>
        <taxon>Sordariomycetes</taxon>
        <taxon>Hypocreomycetidae</taxon>
        <taxon>Hypocreales</taxon>
        <taxon>Nectriaceae</taxon>
        <taxon>Fusarium</taxon>
    </lineage>
</organism>
<sequence>MEKRNWCHSRKRKQTNAHKFGKRRVIVFRNGDWPFLFYPGFYLVWDLRYRVRSTAVWPDKFSVGE</sequence>
<evidence type="ECO:0000313" key="2">
    <source>
        <dbReference type="Proteomes" id="UP000245910"/>
    </source>
</evidence>
<reference evidence="2" key="1">
    <citation type="submission" date="2014-10" db="EMBL/GenBank/DDBJ databases">
        <authorList>
            <person name="King R."/>
        </authorList>
    </citation>
    <scope>NUCLEOTIDE SEQUENCE [LARGE SCALE GENOMIC DNA]</scope>
    <source>
        <strain evidence="2">A3/5</strain>
    </source>
</reference>
<dbReference type="AlphaFoldDB" id="A0A2L2T342"/>
<proteinExistence type="predicted"/>
<evidence type="ECO:0000313" key="1">
    <source>
        <dbReference type="EMBL" id="CEI62003.1"/>
    </source>
</evidence>
<dbReference type="EMBL" id="LN649230">
    <property type="protein sequence ID" value="CEI62003.1"/>
    <property type="molecule type" value="Genomic_DNA"/>
</dbReference>
<protein>
    <submittedName>
        <fullName evidence="1">Uncharacterized protein</fullName>
    </submittedName>
</protein>
<keyword evidence="2" id="KW-1185">Reference proteome</keyword>